<dbReference type="Proteomes" id="UP000285970">
    <property type="component" value="Unassembled WGS sequence"/>
</dbReference>
<evidence type="ECO:0000256" key="1">
    <source>
        <dbReference type="SAM" id="SignalP"/>
    </source>
</evidence>
<sequence length="161" mass="16482">MASLRVPTVGLSTVALALALTSCAPSPTVNDVGYERIIGAVVLAESDAGGRAYAVEVDDDTVEVKVATGDRAVEIDVDLSGPTVTDRRDDALDADDREAVTAAVTTLADGVRIAAAAHRGEGGISEVELRRDSETAWEIEFTDGGEVAVAVDDGAVLNADG</sequence>
<dbReference type="EMBL" id="RBZY01000008">
    <property type="protein sequence ID" value="RWR21831.1"/>
    <property type="molecule type" value="Genomic_DNA"/>
</dbReference>
<dbReference type="AlphaFoldDB" id="A0A443JMU9"/>
<proteinExistence type="predicted"/>
<accession>A0A443JMU9</accession>
<evidence type="ECO:0000313" key="2">
    <source>
        <dbReference type="EMBL" id="RWR21831.1"/>
    </source>
</evidence>
<feature type="chain" id="PRO_5039384885" description="PepSY domain-containing protein" evidence="1">
    <location>
        <begin position="18"/>
        <end position="161"/>
    </location>
</feature>
<evidence type="ECO:0008006" key="4">
    <source>
        <dbReference type="Google" id="ProtNLM"/>
    </source>
</evidence>
<name>A0A443JMU9_9MICO</name>
<protein>
    <recommendedName>
        <fullName evidence="4">PepSY domain-containing protein</fullName>
    </recommendedName>
</protein>
<gene>
    <name evidence="2" type="ORF">D8Y23_03415</name>
</gene>
<dbReference type="RefSeq" id="WP_128216768.1">
    <property type="nucleotide sequence ID" value="NZ_RBZY01000008.1"/>
</dbReference>
<reference evidence="2 3" key="1">
    <citation type="journal article" date="2018" name="Front. Microbiol.">
        <title>Novel Insights Into Bacterial Dimethylsulfoniopropionate Catabolism in the East China Sea.</title>
        <authorList>
            <person name="Liu J."/>
            <person name="Liu J."/>
            <person name="Zhang S.H."/>
            <person name="Liang J."/>
            <person name="Lin H."/>
            <person name="Song D."/>
            <person name="Yang G.P."/>
            <person name="Todd J.D."/>
            <person name="Zhang X.H."/>
        </authorList>
    </citation>
    <scope>NUCLEOTIDE SEQUENCE [LARGE SCALE GENOMIC DNA]</scope>
    <source>
        <strain evidence="2 3">ZYFD042</strain>
    </source>
</reference>
<comment type="caution">
    <text evidence="2">The sequence shown here is derived from an EMBL/GenBank/DDBJ whole genome shotgun (WGS) entry which is preliminary data.</text>
</comment>
<feature type="signal peptide" evidence="1">
    <location>
        <begin position="1"/>
        <end position="17"/>
    </location>
</feature>
<keyword evidence="1" id="KW-0732">Signal</keyword>
<organism evidence="2 3">
    <name type="scientific">Microbacterium enclense</name>
    <dbReference type="NCBI Taxonomy" id="993073"/>
    <lineage>
        <taxon>Bacteria</taxon>
        <taxon>Bacillati</taxon>
        <taxon>Actinomycetota</taxon>
        <taxon>Actinomycetes</taxon>
        <taxon>Micrococcales</taxon>
        <taxon>Microbacteriaceae</taxon>
        <taxon>Microbacterium</taxon>
    </lineage>
</organism>
<evidence type="ECO:0000313" key="3">
    <source>
        <dbReference type="Proteomes" id="UP000285970"/>
    </source>
</evidence>
<dbReference type="PROSITE" id="PS51257">
    <property type="entry name" value="PROKAR_LIPOPROTEIN"/>
    <property type="match status" value="1"/>
</dbReference>